<sequence length="68" mass="7627">MIEIDLRQPHIADVDIVAYYPIPKRYTKADHAMALTGTLLPTARPDIDNIAKIVLDALNGIAWSERKI</sequence>
<dbReference type="EMBL" id="BK015906">
    <property type="protein sequence ID" value="DAF84577.1"/>
    <property type="molecule type" value="Genomic_DNA"/>
</dbReference>
<name>A0A8S5TQU7_9CAUD</name>
<dbReference type="InterPro" id="IPR008822">
    <property type="entry name" value="Endonuclease_RusA-like"/>
</dbReference>
<organism evidence="1">
    <name type="scientific">Myoviridae sp. ctY1522</name>
    <dbReference type="NCBI Taxonomy" id="2825124"/>
    <lineage>
        <taxon>Viruses</taxon>
        <taxon>Duplodnaviria</taxon>
        <taxon>Heunggongvirae</taxon>
        <taxon>Uroviricota</taxon>
        <taxon>Caudoviricetes</taxon>
    </lineage>
</organism>
<dbReference type="GO" id="GO:0006281">
    <property type="term" value="P:DNA repair"/>
    <property type="evidence" value="ECO:0007669"/>
    <property type="project" value="InterPro"/>
</dbReference>
<dbReference type="GO" id="GO:0000287">
    <property type="term" value="F:magnesium ion binding"/>
    <property type="evidence" value="ECO:0007669"/>
    <property type="project" value="InterPro"/>
</dbReference>
<protein>
    <submittedName>
        <fullName evidence="1">Endodeoxyribonuclease RusA</fullName>
    </submittedName>
</protein>
<dbReference type="GO" id="GO:0006310">
    <property type="term" value="P:DNA recombination"/>
    <property type="evidence" value="ECO:0007669"/>
    <property type="project" value="InterPro"/>
</dbReference>
<dbReference type="Pfam" id="PF05866">
    <property type="entry name" value="RusA"/>
    <property type="match status" value="1"/>
</dbReference>
<dbReference type="InterPro" id="IPR036614">
    <property type="entry name" value="RusA-like_sf"/>
</dbReference>
<accession>A0A8S5TQU7</accession>
<dbReference type="Gene3D" id="3.30.1330.70">
    <property type="entry name" value="Holliday junction resolvase RusA"/>
    <property type="match status" value="1"/>
</dbReference>
<dbReference type="SUPFAM" id="SSF103084">
    <property type="entry name" value="Holliday junction resolvase RusA"/>
    <property type="match status" value="1"/>
</dbReference>
<proteinExistence type="predicted"/>
<reference evidence="1" key="1">
    <citation type="journal article" date="2021" name="Proc. Natl. Acad. Sci. U.S.A.">
        <title>A Catalog of Tens of Thousands of Viruses from Human Metagenomes Reveals Hidden Associations with Chronic Diseases.</title>
        <authorList>
            <person name="Tisza M.J."/>
            <person name="Buck C.B."/>
        </authorList>
    </citation>
    <scope>NUCLEOTIDE SEQUENCE</scope>
    <source>
        <strain evidence="1">CtY1522</strain>
    </source>
</reference>
<evidence type="ECO:0000313" key="1">
    <source>
        <dbReference type="EMBL" id="DAF84577.1"/>
    </source>
</evidence>